<dbReference type="PANTHER" id="PTHR43569">
    <property type="entry name" value="AMIDOHYDROLASE"/>
    <property type="match status" value="1"/>
</dbReference>
<organism evidence="3 4">
    <name type="scientific">Saonia flava</name>
    <dbReference type="NCBI Taxonomy" id="523696"/>
    <lineage>
        <taxon>Bacteria</taxon>
        <taxon>Pseudomonadati</taxon>
        <taxon>Bacteroidota</taxon>
        <taxon>Flavobacteriia</taxon>
        <taxon>Flavobacteriales</taxon>
        <taxon>Flavobacteriaceae</taxon>
        <taxon>Saonia</taxon>
    </lineage>
</organism>
<dbReference type="SUPFAM" id="SSF51556">
    <property type="entry name" value="Metallo-dependent hydrolases"/>
    <property type="match status" value="1"/>
</dbReference>
<dbReference type="Gene3D" id="3.20.20.140">
    <property type="entry name" value="Metal-dependent hydrolases"/>
    <property type="match status" value="1"/>
</dbReference>
<evidence type="ECO:0000259" key="2">
    <source>
        <dbReference type="Pfam" id="PF04909"/>
    </source>
</evidence>
<feature type="domain" description="Amidohydrolase-related" evidence="2">
    <location>
        <begin position="3"/>
        <end position="273"/>
    </location>
</feature>
<dbReference type="EC" id="3.1.1.-" evidence="3"/>
<evidence type="ECO:0000313" key="3">
    <source>
        <dbReference type="EMBL" id="NJB72662.1"/>
    </source>
</evidence>
<dbReference type="Pfam" id="PF04909">
    <property type="entry name" value="Amidohydro_2"/>
    <property type="match status" value="1"/>
</dbReference>
<dbReference type="PANTHER" id="PTHR43569:SF2">
    <property type="entry name" value="AMIDOHYDROLASE-RELATED DOMAIN-CONTAINING PROTEIN"/>
    <property type="match status" value="1"/>
</dbReference>
<sequence length="275" mass="31769">MRIDSHQHFWKYDPERHSWLDESMRSIRKDFMPSDLGPILQKNGIEGCVLVQVDQTEAETELLLQLACDNYFIKGVVGWVDLLADNVVERLEYFSRNPLFKGVRHIVQGEADDFMLRGDFQKGIGALSQFNLTYDILIYPSQLPSALSLVQKFPKQKFVIDHIAKPAISNGLDEYWIHGMQALSTCKNVYCKVSGMVTETRNYKWHKDDFIPFMDIVVNAFGIDRILFGSDWPVCLVAAEYDEVVSIVEDYFGRFKKGDQDKVMGINTKEFYNIR</sequence>
<keyword evidence="3" id="KW-0378">Hydrolase</keyword>
<evidence type="ECO:0000313" key="4">
    <source>
        <dbReference type="Proteomes" id="UP000590442"/>
    </source>
</evidence>
<dbReference type="GO" id="GO:0016787">
    <property type="term" value="F:hydrolase activity"/>
    <property type="evidence" value="ECO:0007669"/>
    <property type="project" value="UniProtKB-KW"/>
</dbReference>
<reference evidence="3 4" key="1">
    <citation type="submission" date="2020-03" db="EMBL/GenBank/DDBJ databases">
        <title>Genomic Encyclopedia of Type Strains, Phase IV (KMG-IV): sequencing the most valuable type-strain genomes for metagenomic binning, comparative biology and taxonomic classification.</title>
        <authorList>
            <person name="Goeker M."/>
        </authorList>
    </citation>
    <scope>NUCLEOTIDE SEQUENCE [LARGE SCALE GENOMIC DNA]</scope>
    <source>
        <strain evidence="3 4">DSM 29762</strain>
    </source>
</reference>
<name>A0A846R131_9FLAO</name>
<proteinExistence type="inferred from homology"/>
<dbReference type="InterPro" id="IPR032466">
    <property type="entry name" value="Metal_Hydrolase"/>
</dbReference>
<comment type="caution">
    <text evidence="3">The sequence shown here is derived from an EMBL/GenBank/DDBJ whole genome shotgun (WGS) entry which is preliminary data.</text>
</comment>
<accession>A0A846R131</accession>
<keyword evidence="4" id="KW-1185">Reference proteome</keyword>
<dbReference type="InterPro" id="IPR052350">
    <property type="entry name" value="Metallo-dep_Lactonases"/>
</dbReference>
<dbReference type="InterPro" id="IPR006680">
    <property type="entry name" value="Amidohydro-rel"/>
</dbReference>
<comment type="similarity">
    <text evidence="1">Belongs to the metallo-dependent hydrolases superfamily.</text>
</comment>
<dbReference type="EMBL" id="JAATJJ010000002">
    <property type="protein sequence ID" value="NJB72662.1"/>
    <property type="molecule type" value="Genomic_DNA"/>
</dbReference>
<dbReference type="Proteomes" id="UP000590442">
    <property type="component" value="Unassembled WGS sequence"/>
</dbReference>
<protein>
    <submittedName>
        <fullName evidence="3">L-fuconolactonase</fullName>
        <ecNumber evidence="3">3.1.1.-</ecNumber>
    </submittedName>
</protein>
<dbReference type="AlphaFoldDB" id="A0A846R131"/>
<evidence type="ECO:0000256" key="1">
    <source>
        <dbReference type="ARBA" id="ARBA00038310"/>
    </source>
</evidence>
<gene>
    <name evidence="3" type="ORF">GGR42_003153</name>
</gene>
<dbReference type="RefSeq" id="WP_167965912.1">
    <property type="nucleotide sequence ID" value="NZ_JAATJJ010000002.1"/>
</dbReference>